<keyword evidence="2" id="KW-1185">Reference proteome</keyword>
<gene>
    <name evidence="1" type="ORF">BQ4739_LOCUS5321</name>
</gene>
<dbReference type="EMBL" id="FNXT01000483">
    <property type="protein sequence ID" value="SZX64834.1"/>
    <property type="molecule type" value="Genomic_DNA"/>
</dbReference>
<sequence>MSNTCLLGRYCVPQGSSICQGWVCAHPMQCADDKLCCNMGEHSCGGTCCNQACLQDRCLPFGSTICGANVCSPGRVCLDNQICCSPSETFCNGGCCASGMTCINRMCVPFGSEECGPSVVCNPSQFCGNSNTGLCCHRSDQIACGRDCCPSSQVCGDHDRCEDASSEDSRCSPGQHWCAPAHVCCPYGWSCGFTCTSPWAG</sequence>
<proteinExistence type="predicted"/>
<organism evidence="1 2">
    <name type="scientific">Tetradesmus obliquus</name>
    <name type="common">Green alga</name>
    <name type="synonym">Acutodesmus obliquus</name>
    <dbReference type="NCBI Taxonomy" id="3088"/>
    <lineage>
        <taxon>Eukaryota</taxon>
        <taxon>Viridiplantae</taxon>
        <taxon>Chlorophyta</taxon>
        <taxon>core chlorophytes</taxon>
        <taxon>Chlorophyceae</taxon>
        <taxon>CS clade</taxon>
        <taxon>Sphaeropleales</taxon>
        <taxon>Scenedesmaceae</taxon>
        <taxon>Tetradesmus</taxon>
    </lineage>
</organism>
<evidence type="ECO:0000313" key="1">
    <source>
        <dbReference type="EMBL" id="SZX64834.1"/>
    </source>
</evidence>
<evidence type="ECO:0000313" key="2">
    <source>
        <dbReference type="Proteomes" id="UP000256970"/>
    </source>
</evidence>
<protein>
    <submittedName>
        <fullName evidence="1">Uncharacterized protein</fullName>
    </submittedName>
</protein>
<reference evidence="1 2" key="1">
    <citation type="submission" date="2016-10" db="EMBL/GenBank/DDBJ databases">
        <authorList>
            <person name="Cai Z."/>
        </authorList>
    </citation>
    <scope>NUCLEOTIDE SEQUENCE [LARGE SCALE GENOMIC DNA]</scope>
</reference>
<dbReference type="AlphaFoldDB" id="A0A383VJK8"/>
<dbReference type="Proteomes" id="UP000256970">
    <property type="component" value="Unassembled WGS sequence"/>
</dbReference>
<name>A0A383VJK8_TETOB</name>
<dbReference type="STRING" id="3088.A0A383VJK8"/>
<accession>A0A383VJK8</accession>